<gene>
    <name evidence="1" type="ORF">HPLM_LOCUS5957</name>
</gene>
<dbReference type="PANTHER" id="PTHR47331">
    <property type="entry name" value="PHD-TYPE DOMAIN-CONTAINING PROTEIN"/>
    <property type="match status" value="1"/>
</dbReference>
<name>A0A0N4W778_HAEPC</name>
<sequence>MTESRLSPLRSTPTIPRLELSAITIGAKLTKFLHSRLDVPIQKSYIWSDSKVALMWTKVEKTLPIFINNRVESIRTNAPSSILRYVPGDGNPADVANRGMSIKELLHSQLWFKGPSFLLYSEEKWPDDISQYSTKDEETEECLLSQEAMKKEEPLFQETRFRDGSALHRQEITKRIERIICRQAQMSHPPSDAVIKQLNLYQCDRTLLWRCRERIHNANLSQITIEAIYLPRESYITTLHILHIHCMSHHCGV</sequence>
<dbReference type="Proteomes" id="UP000268014">
    <property type="component" value="Unassembled WGS sequence"/>
</dbReference>
<proteinExistence type="predicted"/>
<dbReference type="InterPro" id="IPR008042">
    <property type="entry name" value="Retrotrans_Pao"/>
</dbReference>
<evidence type="ECO:0000313" key="3">
    <source>
        <dbReference type="WBParaSite" id="HPLM_0000596501-mRNA-1"/>
    </source>
</evidence>
<reference evidence="3" key="1">
    <citation type="submission" date="2017-02" db="UniProtKB">
        <authorList>
            <consortium name="WormBaseParasite"/>
        </authorList>
    </citation>
    <scope>IDENTIFICATION</scope>
</reference>
<organism evidence="3">
    <name type="scientific">Haemonchus placei</name>
    <name type="common">Barber's pole worm</name>
    <dbReference type="NCBI Taxonomy" id="6290"/>
    <lineage>
        <taxon>Eukaryota</taxon>
        <taxon>Metazoa</taxon>
        <taxon>Ecdysozoa</taxon>
        <taxon>Nematoda</taxon>
        <taxon>Chromadorea</taxon>
        <taxon>Rhabditida</taxon>
        <taxon>Rhabditina</taxon>
        <taxon>Rhabditomorpha</taxon>
        <taxon>Strongyloidea</taxon>
        <taxon>Trichostrongylidae</taxon>
        <taxon>Haemonchus</taxon>
    </lineage>
</organism>
<dbReference type="WBParaSite" id="HPLM_0000596501-mRNA-1">
    <property type="protein sequence ID" value="HPLM_0000596501-mRNA-1"/>
    <property type="gene ID" value="HPLM_0000596501"/>
</dbReference>
<dbReference type="STRING" id="6290.A0A0N4W778"/>
<keyword evidence="2" id="KW-1185">Reference proteome</keyword>
<dbReference type="OrthoDB" id="5872779at2759"/>
<dbReference type="Pfam" id="PF05380">
    <property type="entry name" value="Peptidase_A17"/>
    <property type="match status" value="1"/>
</dbReference>
<evidence type="ECO:0000313" key="1">
    <source>
        <dbReference type="EMBL" id="VDO27556.1"/>
    </source>
</evidence>
<dbReference type="AlphaFoldDB" id="A0A0N4W778"/>
<dbReference type="OMA" id="WRCRERI"/>
<dbReference type="EMBL" id="UZAF01016414">
    <property type="protein sequence ID" value="VDO27556.1"/>
    <property type="molecule type" value="Genomic_DNA"/>
</dbReference>
<protein>
    <submittedName>
        <fullName evidence="3">Tick transposon</fullName>
    </submittedName>
</protein>
<reference evidence="1 2" key="2">
    <citation type="submission" date="2018-11" db="EMBL/GenBank/DDBJ databases">
        <authorList>
            <consortium name="Pathogen Informatics"/>
        </authorList>
    </citation>
    <scope>NUCLEOTIDE SEQUENCE [LARGE SCALE GENOMIC DNA]</scope>
    <source>
        <strain evidence="1 2">MHpl1</strain>
    </source>
</reference>
<accession>A0A0N4W778</accession>
<evidence type="ECO:0000313" key="2">
    <source>
        <dbReference type="Proteomes" id="UP000268014"/>
    </source>
</evidence>